<evidence type="ECO:0000256" key="15">
    <source>
        <dbReference type="ARBA" id="ARBA00022990"/>
    </source>
</evidence>
<dbReference type="Proteomes" id="UP000041254">
    <property type="component" value="Unassembled WGS sequence"/>
</dbReference>
<dbReference type="InParanoid" id="A0A0G4FAC9"/>
<dbReference type="CDD" id="cd05304">
    <property type="entry name" value="Rubrum_tdh"/>
    <property type="match status" value="1"/>
</dbReference>
<keyword evidence="15" id="KW-0007">Acetylation</keyword>
<dbReference type="InterPro" id="IPR034300">
    <property type="entry name" value="PNTB-like"/>
</dbReference>
<dbReference type="GO" id="GO:0005743">
    <property type="term" value="C:mitochondrial inner membrane"/>
    <property type="evidence" value="ECO:0007669"/>
    <property type="project" value="UniProtKB-SubCell"/>
</dbReference>
<reference evidence="28 29" key="1">
    <citation type="submission" date="2014-11" db="EMBL/GenBank/DDBJ databases">
        <authorList>
            <person name="Zhu J."/>
            <person name="Qi W."/>
            <person name="Song R."/>
        </authorList>
    </citation>
    <scope>NUCLEOTIDE SEQUENCE [LARGE SCALE GENOMIC DNA]</scope>
</reference>
<dbReference type="Pfam" id="PF01262">
    <property type="entry name" value="AlaDh_PNT_C"/>
    <property type="match status" value="1"/>
</dbReference>
<comment type="function">
    <text evidence="20">The transhydrogenation between NADH and NADP is coupled to respiration and ATP hydrolysis and functions as a proton pump across the membrane. May play a role in reactive oxygen species (ROS) detoxification in the adrenal gland.</text>
</comment>
<feature type="transmembrane region" description="Helical" evidence="25">
    <location>
        <begin position="247"/>
        <end position="267"/>
    </location>
</feature>
<dbReference type="NCBIfam" id="TIGR00561">
    <property type="entry name" value="pntA"/>
    <property type="match status" value="1"/>
</dbReference>
<keyword evidence="29" id="KW-1185">Reference proteome</keyword>
<dbReference type="Gene3D" id="3.40.50.1220">
    <property type="entry name" value="TPP-binding domain"/>
    <property type="match status" value="1"/>
</dbReference>
<accession>A0A0G4FAC9</accession>
<dbReference type="InterPro" id="IPR007886">
    <property type="entry name" value="AlaDH/PNT_N"/>
</dbReference>
<evidence type="ECO:0000256" key="22">
    <source>
        <dbReference type="ARBA" id="ARBA00074145"/>
    </source>
</evidence>
<dbReference type="SUPFAM" id="SSF52283">
    <property type="entry name" value="Formate/glycerate dehydrogenase catalytic domain-like"/>
    <property type="match status" value="1"/>
</dbReference>
<keyword evidence="8 25" id="KW-0812">Transmembrane</keyword>
<keyword evidence="18 25" id="KW-0472">Membrane</keyword>
<feature type="transmembrane region" description="Helical" evidence="25">
    <location>
        <begin position="273"/>
        <end position="291"/>
    </location>
</feature>
<evidence type="ECO:0000256" key="25">
    <source>
        <dbReference type="SAM" id="Phobius"/>
    </source>
</evidence>
<evidence type="ECO:0000256" key="14">
    <source>
        <dbReference type="ARBA" id="ARBA00022989"/>
    </source>
</evidence>
<keyword evidence="14 25" id="KW-1133">Transmembrane helix</keyword>
<dbReference type="Gene3D" id="3.40.50.720">
    <property type="entry name" value="NAD(P)-binding Rossmann-like Domain"/>
    <property type="match status" value="2"/>
</dbReference>
<dbReference type="PANTHER" id="PTHR10160:SF19">
    <property type="entry name" value="PROTON-TRANSLOCATING NAD(P)(+) TRANSHYDROGENASE"/>
    <property type="match status" value="1"/>
</dbReference>
<organism evidence="28 29">
    <name type="scientific">Vitrella brassicaformis (strain CCMP3155)</name>
    <dbReference type="NCBI Taxonomy" id="1169540"/>
    <lineage>
        <taxon>Eukaryota</taxon>
        <taxon>Sar</taxon>
        <taxon>Alveolata</taxon>
        <taxon>Colpodellida</taxon>
        <taxon>Vitrellaceae</taxon>
        <taxon>Vitrella</taxon>
    </lineage>
</organism>
<evidence type="ECO:0000256" key="2">
    <source>
        <dbReference type="ARBA" id="ARBA00004429"/>
    </source>
</evidence>
<evidence type="ECO:0000256" key="6">
    <source>
        <dbReference type="ARBA" id="ARBA00022475"/>
    </source>
</evidence>
<evidence type="ECO:0000256" key="5">
    <source>
        <dbReference type="ARBA" id="ARBA00012943"/>
    </source>
</evidence>
<feature type="compositionally biased region" description="Pro residues" evidence="24">
    <location>
        <begin position="928"/>
        <end position="939"/>
    </location>
</feature>
<evidence type="ECO:0000256" key="8">
    <source>
        <dbReference type="ARBA" id="ARBA00022692"/>
    </source>
</evidence>
<protein>
    <recommendedName>
        <fullName evidence="22">NAD(P) transhydrogenase, mitochondrial</fullName>
        <ecNumber evidence="5">7.1.1.1</ecNumber>
    </recommendedName>
    <alternativeName>
        <fullName evidence="23">Nicotinamide nucleotide transhydrogenase</fullName>
    </alternativeName>
</protein>
<dbReference type="STRING" id="1169540.A0A0G4FAC9"/>
<comment type="similarity">
    <text evidence="21">In the C-terminal section; belongs to the PNT beta subunit family.</text>
</comment>
<keyword evidence="11" id="KW-0521">NADP</keyword>
<feature type="transmembrane region" description="Helical" evidence="25">
    <location>
        <begin position="217"/>
        <end position="240"/>
    </location>
</feature>
<dbReference type="GO" id="GO:0050661">
    <property type="term" value="F:NADP binding"/>
    <property type="evidence" value="ECO:0007669"/>
    <property type="project" value="TreeGrafter"/>
</dbReference>
<evidence type="ECO:0000256" key="3">
    <source>
        <dbReference type="ARBA" id="ARBA00005624"/>
    </source>
</evidence>
<dbReference type="GO" id="GO:0006740">
    <property type="term" value="P:NADPH regeneration"/>
    <property type="evidence" value="ECO:0007669"/>
    <property type="project" value="TreeGrafter"/>
</dbReference>
<comment type="similarity">
    <text evidence="3">In the N-terminal section; belongs to the AlaDH/PNT family.</text>
</comment>
<dbReference type="InterPro" id="IPR024605">
    <property type="entry name" value="NADP_transhyd_a_C"/>
</dbReference>
<dbReference type="Pfam" id="PF05222">
    <property type="entry name" value="AlaDh_PNT_N"/>
    <property type="match status" value="1"/>
</dbReference>
<feature type="transmembrane region" description="Helical" evidence="25">
    <location>
        <begin position="111"/>
        <end position="129"/>
    </location>
</feature>
<evidence type="ECO:0000256" key="16">
    <source>
        <dbReference type="ARBA" id="ARBA00023027"/>
    </source>
</evidence>
<dbReference type="OMA" id="YGMAVSH"/>
<gene>
    <name evidence="28" type="ORF">Vbra_8937</name>
</gene>
<feature type="transmembrane region" description="Helical" evidence="25">
    <location>
        <begin position="1029"/>
        <end position="1048"/>
    </location>
</feature>
<dbReference type="SMART" id="SM01003">
    <property type="entry name" value="AlaDh_PNT_N"/>
    <property type="match status" value="1"/>
</dbReference>
<dbReference type="FunFam" id="3.40.50.1220:FF:000002">
    <property type="entry name" value="NAD(P) transhydrogenase subunit beta"/>
    <property type="match status" value="1"/>
</dbReference>
<dbReference type="InterPro" id="IPR036291">
    <property type="entry name" value="NAD(P)-bd_dom_sf"/>
</dbReference>
<feature type="domain" description="Alanine dehydrogenase/pyridine nucleotide transhydrogenase NAD(H)-binding" evidence="26">
    <location>
        <begin position="704"/>
        <end position="873"/>
    </location>
</feature>
<evidence type="ECO:0000256" key="9">
    <source>
        <dbReference type="ARBA" id="ARBA00022741"/>
    </source>
</evidence>
<comment type="subcellular location">
    <subcellularLocation>
        <location evidence="2">Cell inner membrane</location>
        <topology evidence="2">Multi-pass membrane protein</topology>
    </subcellularLocation>
    <subcellularLocation>
        <location evidence="1">Mitochondrion inner membrane</location>
        <topology evidence="1">Multi-pass membrane protein</topology>
        <orientation evidence="1">Matrix side</orientation>
    </subcellularLocation>
</comment>
<evidence type="ECO:0000256" key="23">
    <source>
        <dbReference type="ARBA" id="ARBA00079255"/>
    </source>
</evidence>
<keyword evidence="10" id="KW-0999">Mitochondrion inner membrane</keyword>
<keyword evidence="16" id="KW-0520">NAD</keyword>
<feature type="compositionally biased region" description="Low complexity" evidence="24">
    <location>
        <begin position="940"/>
        <end position="949"/>
    </location>
</feature>
<evidence type="ECO:0000256" key="20">
    <source>
        <dbReference type="ARBA" id="ARBA00054910"/>
    </source>
</evidence>
<keyword evidence="12" id="KW-0809">Transit peptide</keyword>
<evidence type="ECO:0000256" key="11">
    <source>
        <dbReference type="ARBA" id="ARBA00022857"/>
    </source>
</evidence>
<dbReference type="EC" id="7.1.1.1" evidence="5"/>
<dbReference type="FunCoup" id="A0A0G4FAC9">
    <property type="interactions" value="4"/>
</dbReference>
<feature type="transmembrane region" description="Helical" evidence="25">
    <location>
        <begin position="1001"/>
        <end position="1022"/>
    </location>
</feature>
<dbReference type="InterPro" id="IPR007698">
    <property type="entry name" value="AlaDH/PNT_NAD(H)-bd"/>
</dbReference>
<dbReference type="InterPro" id="IPR026255">
    <property type="entry name" value="NADP_transhyd_a"/>
</dbReference>
<evidence type="ECO:0000256" key="19">
    <source>
        <dbReference type="ARBA" id="ARBA00048202"/>
    </source>
</evidence>
<evidence type="ECO:0000256" key="10">
    <source>
        <dbReference type="ARBA" id="ARBA00022792"/>
    </source>
</evidence>
<feature type="transmembrane region" description="Helical" evidence="25">
    <location>
        <begin position="970"/>
        <end position="995"/>
    </location>
</feature>
<feature type="transmembrane region" description="Helical" evidence="25">
    <location>
        <begin position="54"/>
        <end position="72"/>
    </location>
</feature>
<dbReference type="AlphaFoldDB" id="A0A0G4FAC9"/>
<dbReference type="InterPro" id="IPR029035">
    <property type="entry name" value="DHS-like_NAD/FAD-binding_dom"/>
</dbReference>
<comment type="subunit">
    <text evidence="4">Homodimer.</text>
</comment>
<comment type="catalytic activity">
    <reaction evidence="19">
        <text>NAD(+) + NADPH + H(+)(in) = NADH + NADP(+) + H(+)(out)</text>
        <dbReference type="Rhea" id="RHEA:47992"/>
        <dbReference type="ChEBI" id="CHEBI:15378"/>
        <dbReference type="ChEBI" id="CHEBI:57540"/>
        <dbReference type="ChEBI" id="CHEBI:57783"/>
        <dbReference type="ChEBI" id="CHEBI:57945"/>
        <dbReference type="ChEBI" id="CHEBI:58349"/>
        <dbReference type="EC" id="7.1.1.1"/>
    </reaction>
</comment>
<dbReference type="PhylomeDB" id="A0A0G4FAC9"/>
<dbReference type="GO" id="GO:0008750">
    <property type="term" value="F:proton-translocating NAD(P)+ transhydrogenase activity"/>
    <property type="evidence" value="ECO:0007669"/>
    <property type="project" value="UniProtKB-EC"/>
</dbReference>
<keyword evidence="13" id="KW-1278">Translocase</keyword>
<dbReference type="PANTHER" id="PTHR10160">
    <property type="entry name" value="NAD(P) TRANSHYDROGENASE"/>
    <property type="match status" value="1"/>
</dbReference>
<feature type="region of interest" description="Disordered" evidence="24">
    <location>
        <begin position="926"/>
        <end position="949"/>
    </location>
</feature>
<feature type="compositionally biased region" description="Polar residues" evidence="24">
    <location>
        <begin position="523"/>
        <end position="535"/>
    </location>
</feature>
<evidence type="ECO:0000256" key="4">
    <source>
        <dbReference type="ARBA" id="ARBA00011738"/>
    </source>
</evidence>
<evidence type="ECO:0000256" key="24">
    <source>
        <dbReference type="SAM" id="MobiDB-lite"/>
    </source>
</evidence>
<keyword evidence="6" id="KW-1003">Cell membrane</keyword>
<evidence type="ECO:0000256" key="7">
    <source>
        <dbReference type="ARBA" id="ARBA00022519"/>
    </source>
</evidence>
<dbReference type="SMART" id="SM01002">
    <property type="entry name" value="AlaDh_PNT_C"/>
    <property type="match status" value="1"/>
</dbReference>
<evidence type="ECO:0000256" key="21">
    <source>
        <dbReference type="ARBA" id="ARBA00061558"/>
    </source>
</evidence>
<feature type="region of interest" description="Disordered" evidence="24">
    <location>
        <begin position="516"/>
        <end position="536"/>
    </location>
</feature>
<keyword evidence="17" id="KW-0496">Mitochondrion</keyword>
<evidence type="ECO:0000313" key="28">
    <source>
        <dbReference type="EMBL" id="CEM09943.1"/>
    </source>
</evidence>
<dbReference type="NCBIfam" id="NF006942">
    <property type="entry name" value="PRK09424.1"/>
    <property type="match status" value="1"/>
</dbReference>
<dbReference type="GO" id="GO:0005886">
    <property type="term" value="C:plasma membrane"/>
    <property type="evidence" value="ECO:0007669"/>
    <property type="project" value="UniProtKB-SubCell"/>
</dbReference>
<feature type="transmembrane region" description="Helical" evidence="25">
    <location>
        <begin position="78"/>
        <end position="99"/>
    </location>
</feature>
<evidence type="ECO:0000313" key="29">
    <source>
        <dbReference type="Proteomes" id="UP000041254"/>
    </source>
</evidence>
<feature type="transmembrane region" description="Helical" evidence="25">
    <location>
        <begin position="25"/>
        <end position="42"/>
    </location>
</feature>
<dbReference type="VEuPathDB" id="CryptoDB:Vbra_8937"/>
<keyword evidence="9" id="KW-0547">Nucleotide-binding</keyword>
<dbReference type="EMBL" id="CDMY01000398">
    <property type="protein sequence ID" value="CEM09943.1"/>
    <property type="molecule type" value="Genomic_DNA"/>
</dbReference>
<dbReference type="SUPFAM" id="SSF51735">
    <property type="entry name" value="NAD(P)-binding Rossmann-fold domains"/>
    <property type="match status" value="1"/>
</dbReference>
<evidence type="ECO:0000259" key="27">
    <source>
        <dbReference type="SMART" id="SM01003"/>
    </source>
</evidence>
<feature type="transmembrane region" description="Helical" evidence="25">
    <location>
        <begin position="1078"/>
        <end position="1099"/>
    </location>
</feature>
<evidence type="ECO:0000256" key="13">
    <source>
        <dbReference type="ARBA" id="ARBA00022967"/>
    </source>
</evidence>
<dbReference type="FunFam" id="3.40.50.720:FF:000028">
    <property type="entry name" value="NAD(P) transhydrogenase subunit alpha"/>
    <property type="match status" value="1"/>
</dbReference>
<feature type="domain" description="Alanine dehydrogenase/pyridine nucleotide transhydrogenase N-terminal" evidence="27">
    <location>
        <begin position="559"/>
        <end position="695"/>
    </location>
</feature>
<dbReference type="OrthoDB" id="37244at2759"/>
<feature type="transmembrane region" description="Helical" evidence="25">
    <location>
        <begin position="192"/>
        <end position="211"/>
    </location>
</feature>
<name>A0A0G4FAC9_VITBC</name>
<sequence>MATVDDVWSEAFPGEVPLSIQRDNLWLEVCYVGSALLFILALRGLSHQETARMGNIYGSLGMLLAIGGVLASDQLFGNAYWIFAVACVPAAVIAVTGALMVKMTGMPQMVGLLNAFGGLAATLEGFALFNDRYEDVREEELNKGNEIIVFQAIFYLLGVIVGIVTFTGSLVACAKLSGFIKPRPRVLPGRALWVPLLFGAIIALGVVAGNYGLGSTIGLIALCVLTGLSAAYGVAFVMAIGGADMPVVISVLNSGSGWAGVFAGFMISNNLMVIAGAFVGASGIILSYVMCEAMNRSIYNVLVGGFGDMGKTAGGTKVEGEVTQTTVDQVTKWMLEARSVIITPGYGMAVSRAQHSVAELTKELRAKGVKVRFGIHPVAGRLPGHMNVLLAEASVPYDIVLSMDEINHDFPDTDLVLVIGANDTVNPAAQTDESSAIYGMPVLEVWKAKQCVVMKRSLASGYAGVDNPLFVYPNNAMLLGDGKKTIDSLLESVRASKNDASKKQQTNDTTVAVDTTADNTTAPGSKTITDQNGLLNGTHHGESEAATKRVRPETFLKVGVLKETGDVKEKRVAIDNTVAEKMLEKLGIETLVERGAGAGASISDAAYEVCGARVVDRATLIAESKVIVKITTPTVEDVESMSAGQVLIGWVQPAQNQDLLSKAAERGVTLLAMDAVPRITTAQKMDVLSSTAKIAGYRAIIEAAYHFQRFFSGEITAAGKFPPAKVLVIGAGVAGLQAIGAAHNLGADVRAFDTRLECKDQVESMGGRFLVMDFKEDGTGEGGYAKPMSPEFIEKEMELFLEQAKECDIIITTAAIPGRKAPILIDQYHVDAMKSGSVIIDLAALTGGNCKVTRPGETYVYTTPRGGSVTICGDTDLTSRMASQASVMFANNVYHLMHHCGGGKEFKLNQEDDIIRGITVAHEGTVTWPPPKPAGPPPQAAKAGGPAMPQPKAEIETVSAKFAKRMSTHILGPITVGSAISLLAIAVFIGVFAAFGPQTFVPQLMVFVLACWVGYMLIWNVAPALHTPLMSVSNAISGIVVLGGMLGISEYKYMPLQDECNGDNVDAWFCEKRGDTAIILNAIAIAVASMNVAGGFAVTQRMLSMFKRS</sequence>
<proteinExistence type="inferred from homology"/>
<keyword evidence="7" id="KW-0997">Cell inner membrane</keyword>
<feature type="transmembrane region" description="Helical" evidence="25">
    <location>
        <begin position="149"/>
        <end position="171"/>
    </location>
</feature>
<evidence type="ECO:0000256" key="17">
    <source>
        <dbReference type="ARBA" id="ARBA00023128"/>
    </source>
</evidence>
<dbReference type="Pfam" id="PF02233">
    <property type="entry name" value="PNTB"/>
    <property type="match status" value="1"/>
</dbReference>
<dbReference type="Pfam" id="PF12769">
    <property type="entry name" value="PNTB_4TM"/>
    <property type="match status" value="1"/>
</dbReference>
<evidence type="ECO:0000256" key="12">
    <source>
        <dbReference type="ARBA" id="ARBA00022946"/>
    </source>
</evidence>
<evidence type="ECO:0000259" key="26">
    <source>
        <dbReference type="SMART" id="SM01002"/>
    </source>
</evidence>
<evidence type="ECO:0000256" key="1">
    <source>
        <dbReference type="ARBA" id="ARBA00004292"/>
    </source>
</evidence>
<evidence type="ECO:0000256" key="18">
    <source>
        <dbReference type="ARBA" id="ARBA00023136"/>
    </source>
</evidence>
<dbReference type="SUPFAM" id="SSF52467">
    <property type="entry name" value="DHS-like NAD/FAD-binding domain"/>
    <property type="match status" value="1"/>
</dbReference>